<dbReference type="AlphaFoldDB" id="A0A930FZR3"/>
<dbReference type="InterPro" id="IPR058792">
    <property type="entry name" value="Beta-barrel_RND_2"/>
</dbReference>
<dbReference type="Pfam" id="PF25973">
    <property type="entry name" value="BSH_CzcB"/>
    <property type="match status" value="1"/>
</dbReference>
<evidence type="ECO:0000259" key="3">
    <source>
        <dbReference type="Pfam" id="PF25954"/>
    </source>
</evidence>
<dbReference type="GO" id="GO:0015562">
    <property type="term" value="F:efflux transmembrane transporter activity"/>
    <property type="evidence" value="ECO:0007669"/>
    <property type="project" value="TreeGrafter"/>
</dbReference>
<dbReference type="PANTHER" id="PTHR30469:SF38">
    <property type="entry name" value="HLYD FAMILY SECRETION PROTEIN"/>
    <property type="match status" value="1"/>
</dbReference>
<evidence type="ECO:0000256" key="2">
    <source>
        <dbReference type="SAM" id="SignalP"/>
    </source>
</evidence>
<comment type="similarity">
    <text evidence="1">Belongs to the membrane fusion protein (MFP) (TC 8.A.1) family.</text>
</comment>
<dbReference type="SUPFAM" id="SSF111369">
    <property type="entry name" value="HlyD-like secretion proteins"/>
    <property type="match status" value="1"/>
</dbReference>
<name>A0A930FZR3_9RHOO</name>
<dbReference type="Proteomes" id="UP000718593">
    <property type="component" value="Unassembled WGS sequence"/>
</dbReference>
<dbReference type="PANTHER" id="PTHR30469">
    <property type="entry name" value="MULTIDRUG RESISTANCE PROTEIN MDTA"/>
    <property type="match status" value="1"/>
</dbReference>
<protein>
    <submittedName>
        <fullName evidence="5">Efflux RND transporter periplasmic adaptor subunit</fullName>
    </submittedName>
</protein>
<dbReference type="Gene3D" id="2.40.420.20">
    <property type="match status" value="1"/>
</dbReference>
<comment type="caution">
    <text evidence="5">The sequence shown here is derived from an EMBL/GenBank/DDBJ whole genome shotgun (WGS) entry which is preliminary data.</text>
</comment>
<dbReference type="RefSeq" id="WP_274738010.1">
    <property type="nucleotide sequence ID" value="NZ_JARBJQ010000004.1"/>
</dbReference>
<gene>
    <name evidence="5" type="ORF">HXL68_11535</name>
</gene>
<evidence type="ECO:0000259" key="4">
    <source>
        <dbReference type="Pfam" id="PF25973"/>
    </source>
</evidence>
<dbReference type="EMBL" id="JABZMI010000248">
    <property type="protein sequence ID" value="MBF1165659.1"/>
    <property type="molecule type" value="Genomic_DNA"/>
</dbReference>
<evidence type="ECO:0000313" key="6">
    <source>
        <dbReference type="Proteomes" id="UP000718593"/>
    </source>
</evidence>
<feature type="domain" description="CusB-like beta-barrel" evidence="3">
    <location>
        <begin position="182"/>
        <end position="252"/>
    </location>
</feature>
<dbReference type="InterPro" id="IPR058647">
    <property type="entry name" value="BSH_CzcB-like"/>
</dbReference>
<feature type="chain" id="PRO_5036720657" evidence="2">
    <location>
        <begin position="22"/>
        <end position="332"/>
    </location>
</feature>
<dbReference type="Gene3D" id="2.40.50.100">
    <property type="match status" value="1"/>
</dbReference>
<keyword evidence="2" id="KW-0732">Signal</keyword>
<organism evidence="5 6">
    <name type="scientific">Dechloromonas agitata</name>
    <dbReference type="NCBI Taxonomy" id="73030"/>
    <lineage>
        <taxon>Bacteria</taxon>
        <taxon>Pseudomonadati</taxon>
        <taxon>Pseudomonadota</taxon>
        <taxon>Betaproteobacteria</taxon>
        <taxon>Rhodocyclales</taxon>
        <taxon>Azonexaceae</taxon>
        <taxon>Dechloromonas</taxon>
    </lineage>
</organism>
<evidence type="ECO:0000256" key="1">
    <source>
        <dbReference type="ARBA" id="ARBA00009477"/>
    </source>
</evidence>
<dbReference type="Gene3D" id="1.10.287.470">
    <property type="entry name" value="Helix hairpin bin"/>
    <property type="match status" value="1"/>
</dbReference>
<dbReference type="InterPro" id="IPR006143">
    <property type="entry name" value="RND_pump_MFP"/>
</dbReference>
<feature type="signal peptide" evidence="2">
    <location>
        <begin position="1"/>
        <end position="21"/>
    </location>
</feature>
<proteinExistence type="inferred from homology"/>
<sequence length="332" mass="34796">MKTNIFPALVLGLALSAPVVAESLPVVAVKPHAVDLLFPAEAVVEAIQQATVGAQVPGRVLEVKADAGQAVKKGDVLMRIDAREAAETARAAEALYANARVHYERTKSLVAQKFMSAAALDKAKADLDAASANRAAASASQSHATIVAPIAGVVARRHAELGDMAMPGAPLFTIYQPGGLRVTASIPQYRLKEMRNVKAARVEFPELGKWVEATSVQVLPTADAATHVTPVRVNLPAVPEATPGMFSRVHFITGQAEKLTVPAKAVLRRGEVAAVYVQAADGRLSLRQLRLGDVVGQGEIEVLAGLATGDRVVTEPVKAAIAVKNLQSQSGK</sequence>
<dbReference type="NCBIfam" id="TIGR01730">
    <property type="entry name" value="RND_mfp"/>
    <property type="match status" value="1"/>
</dbReference>
<dbReference type="Pfam" id="PF25954">
    <property type="entry name" value="Beta-barrel_RND_2"/>
    <property type="match status" value="1"/>
</dbReference>
<evidence type="ECO:0000313" key="5">
    <source>
        <dbReference type="EMBL" id="MBF1165659.1"/>
    </source>
</evidence>
<feature type="domain" description="CzcB-like barrel-sandwich hybrid" evidence="4">
    <location>
        <begin position="49"/>
        <end position="174"/>
    </location>
</feature>
<reference evidence="5" key="1">
    <citation type="submission" date="2020-04" db="EMBL/GenBank/DDBJ databases">
        <title>Deep metagenomics examines the oral microbiome during advanced dental caries in children, revealing novel taxa and co-occurrences with host molecules.</title>
        <authorList>
            <person name="Baker J.L."/>
            <person name="Morton J.T."/>
            <person name="Dinis M."/>
            <person name="Alvarez R."/>
            <person name="Tran N.C."/>
            <person name="Knight R."/>
            <person name="Edlund A."/>
        </authorList>
    </citation>
    <scope>NUCLEOTIDE SEQUENCE</scope>
    <source>
        <strain evidence="5">JCVI_32_bin.24</strain>
    </source>
</reference>
<dbReference type="GO" id="GO:1990281">
    <property type="term" value="C:efflux pump complex"/>
    <property type="evidence" value="ECO:0007669"/>
    <property type="project" value="TreeGrafter"/>
</dbReference>
<accession>A0A930FZR3</accession>
<dbReference type="Gene3D" id="2.40.30.170">
    <property type="match status" value="1"/>
</dbReference>